<reference evidence="1" key="2">
    <citation type="journal article" date="2015" name="Fish Shellfish Immunol.">
        <title>Early steps in the European eel (Anguilla anguilla)-Vibrio vulnificus interaction in the gills: Role of the RtxA13 toxin.</title>
        <authorList>
            <person name="Callol A."/>
            <person name="Pajuelo D."/>
            <person name="Ebbesson L."/>
            <person name="Teles M."/>
            <person name="MacKenzie S."/>
            <person name="Amaro C."/>
        </authorList>
    </citation>
    <scope>NUCLEOTIDE SEQUENCE</scope>
</reference>
<name>A0A0E9P562_ANGAN</name>
<proteinExistence type="predicted"/>
<sequence length="35" mass="4046">MQTYSPPSDSCERRNPEELLPCKPELLQLHYITGV</sequence>
<dbReference type="EMBL" id="GBXM01109046">
    <property type="protein sequence ID" value="JAG99530.1"/>
    <property type="molecule type" value="Transcribed_RNA"/>
</dbReference>
<organism evidence="1">
    <name type="scientific">Anguilla anguilla</name>
    <name type="common">European freshwater eel</name>
    <name type="synonym">Muraena anguilla</name>
    <dbReference type="NCBI Taxonomy" id="7936"/>
    <lineage>
        <taxon>Eukaryota</taxon>
        <taxon>Metazoa</taxon>
        <taxon>Chordata</taxon>
        <taxon>Craniata</taxon>
        <taxon>Vertebrata</taxon>
        <taxon>Euteleostomi</taxon>
        <taxon>Actinopterygii</taxon>
        <taxon>Neopterygii</taxon>
        <taxon>Teleostei</taxon>
        <taxon>Anguilliformes</taxon>
        <taxon>Anguillidae</taxon>
        <taxon>Anguilla</taxon>
    </lineage>
</organism>
<accession>A0A0E9P562</accession>
<evidence type="ECO:0000313" key="1">
    <source>
        <dbReference type="EMBL" id="JAG99530.1"/>
    </source>
</evidence>
<reference evidence="1" key="1">
    <citation type="submission" date="2014-11" db="EMBL/GenBank/DDBJ databases">
        <authorList>
            <person name="Amaro Gonzalez C."/>
        </authorList>
    </citation>
    <scope>NUCLEOTIDE SEQUENCE</scope>
</reference>
<dbReference type="AlphaFoldDB" id="A0A0E9P562"/>
<protein>
    <submittedName>
        <fullName evidence="1">Uncharacterized protein</fullName>
    </submittedName>
</protein>